<accession>A0A133UH55</accession>
<proteinExistence type="predicted"/>
<feature type="coiled-coil region" evidence="1">
    <location>
        <begin position="88"/>
        <end position="123"/>
    </location>
</feature>
<evidence type="ECO:0000313" key="5">
    <source>
        <dbReference type="Proteomes" id="UP000070373"/>
    </source>
</evidence>
<protein>
    <recommendedName>
        <fullName evidence="3">DUF2293 domain-containing protein</fullName>
    </recommendedName>
</protein>
<gene>
    <name evidence="4" type="ORF">AKJ64_00400</name>
</gene>
<dbReference type="Pfam" id="PF10056">
    <property type="entry name" value="DUF2293"/>
    <property type="match status" value="1"/>
</dbReference>
<evidence type="ECO:0000256" key="2">
    <source>
        <dbReference type="SAM" id="MobiDB-lite"/>
    </source>
</evidence>
<name>A0A133UH55_9EURY</name>
<dbReference type="Proteomes" id="UP000070373">
    <property type="component" value="Unassembled WGS sequence"/>
</dbReference>
<feature type="domain" description="DUF2293" evidence="3">
    <location>
        <begin position="239"/>
        <end position="330"/>
    </location>
</feature>
<feature type="region of interest" description="Disordered" evidence="2">
    <location>
        <begin position="205"/>
        <end position="265"/>
    </location>
</feature>
<keyword evidence="5" id="KW-1185">Reference proteome</keyword>
<evidence type="ECO:0000256" key="1">
    <source>
        <dbReference type="SAM" id="Coils"/>
    </source>
</evidence>
<dbReference type="PANTHER" id="PTHR38113">
    <property type="match status" value="1"/>
</dbReference>
<sequence length="333" mass="38267">MELEEKNGEIIWVKKDGSPAKRKVSDRRRIDFCGFPTPFGPGGGACKSLTIIKGDPVKDDAVLVEAGGYSWHGKYLLSRTDDDCVRIRDEERELAERLVEESKESIREELERVRKEKRDAVDIEALAKERGLKVWEANQFDGYWCKEHDEFNDIPDGWDFLPSGDGALTRKVRRGPHCILMKKKHGHSKPVGTIAPSDNIEQAREELGGEEGAKRREKSKKRGQKKREKRITKNLKKKIRQQFPSIPKKKLEEVTSKARRKGSVGSADWVYFSSEEEEEESLRQTARLAVKAHIRHKHTDYDQILLQGVPKGRARFIVSGQIEEVLEKWKKTQ</sequence>
<organism evidence="4 5">
    <name type="scientific">candidate division MSBL1 archaeon SCGC-AAA259E17</name>
    <dbReference type="NCBI Taxonomy" id="1698263"/>
    <lineage>
        <taxon>Archaea</taxon>
        <taxon>Methanobacteriati</taxon>
        <taxon>Methanobacteriota</taxon>
        <taxon>candidate division MSBL1</taxon>
    </lineage>
</organism>
<keyword evidence="1" id="KW-0175">Coiled coil</keyword>
<evidence type="ECO:0000259" key="3">
    <source>
        <dbReference type="Pfam" id="PF10056"/>
    </source>
</evidence>
<feature type="compositionally biased region" description="Basic and acidic residues" evidence="2">
    <location>
        <begin position="205"/>
        <end position="214"/>
    </location>
</feature>
<dbReference type="EMBL" id="LHXN01000003">
    <property type="protein sequence ID" value="KXA93499.1"/>
    <property type="molecule type" value="Genomic_DNA"/>
</dbReference>
<dbReference type="PANTHER" id="PTHR38113:SF2">
    <property type="entry name" value="DUF2293 DOMAIN-CONTAINING PROTEIN"/>
    <property type="match status" value="1"/>
</dbReference>
<dbReference type="AlphaFoldDB" id="A0A133UH55"/>
<evidence type="ECO:0000313" key="4">
    <source>
        <dbReference type="EMBL" id="KXA93499.1"/>
    </source>
</evidence>
<feature type="compositionally biased region" description="Basic residues" evidence="2">
    <location>
        <begin position="215"/>
        <end position="240"/>
    </location>
</feature>
<reference evidence="4 5" key="1">
    <citation type="journal article" date="2016" name="Sci. Rep.">
        <title>Metabolic traits of an uncultured archaeal lineage -MSBL1- from brine pools of the Red Sea.</title>
        <authorList>
            <person name="Mwirichia R."/>
            <person name="Alam I."/>
            <person name="Rashid M."/>
            <person name="Vinu M."/>
            <person name="Ba-Alawi W."/>
            <person name="Anthony Kamau A."/>
            <person name="Kamanda Ngugi D."/>
            <person name="Goker M."/>
            <person name="Klenk H.P."/>
            <person name="Bajic V."/>
            <person name="Stingl U."/>
        </authorList>
    </citation>
    <scope>NUCLEOTIDE SEQUENCE [LARGE SCALE GENOMIC DNA]</scope>
    <source>
        <strain evidence="4">SCGC-AAA259E17</strain>
    </source>
</reference>
<comment type="caution">
    <text evidence="4">The sequence shown here is derived from an EMBL/GenBank/DDBJ whole genome shotgun (WGS) entry which is preliminary data.</text>
</comment>
<dbReference type="InterPro" id="IPR018744">
    <property type="entry name" value="DUF2293"/>
</dbReference>